<dbReference type="AlphaFoldDB" id="A0A183IM96"/>
<proteinExistence type="predicted"/>
<feature type="region of interest" description="Disordered" evidence="1">
    <location>
        <begin position="65"/>
        <end position="103"/>
    </location>
</feature>
<name>A0A183IM96_9BILA</name>
<evidence type="ECO:0000313" key="2">
    <source>
        <dbReference type="EMBL" id="VDP05291.1"/>
    </source>
</evidence>
<keyword evidence="3" id="KW-1185">Reference proteome</keyword>
<feature type="compositionally biased region" description="Low complexity" evidence="1">
    <location>
        <begin position="90"/>
        <end position="103"/>
    </location>
</feature>
<dbReference type="EMBL" id="UZAM01008518">
    <property type="protein sequence ID" value="VDP05291.1"/>
    <property type="molecule type" value="Genomic_DNA"/>
</dbReference>
<organism evidence="4">
    <name type="scientific">Soboliphyme baturini</name>
    <dbReference type="NCBI Taxonomy" id="241478"/>
    <lineage>
        <taxon>Eukaryota</taxon>
        <taxon>Metazoa</taxon>
        <taxon>Ecdysozoa</taxon>
        <taxon>Nematoda</taxon>
        <taxon>Enoplea</taxon>
        <taxon>Dorylaimia</taxon>
        <taxon>Dioctophymatida</taxon>
        <taxon>Dioctophymatoidea</taxon>
        <taxon>Soboliphymatidae</taxon>
        <taxon>Soboliphyme</taxon>
    </lineage>
</organism>
<accession>A0A183IM96</accession>
<feature type="region of interest" description="Disordered" evidence="1">
    <location>
        <begin position="126"/>
        <end position="155"/>
    </location>
</feature>
<feature type="compositionally biased region" description="Polar residues" evidence="1">
    <location>
        <begin position="126"/>
        <end position="146"/>
    </location>
</feature>
<evidence type="ECO:0000256" key="1">
    <source>
        <dbReference type="SAM" id="MobiDB-lite"/>
    </source>
</evidence>
<evidence type="ECO:0000313" key="3">
    <source>
        <dbReference type="Proteomes" id="UP000270296"/>
    </source>
</evidence>
<gene>
    <name evidence="2" type="ORF">SBAD_LOCUS4742</name>
</gene>
<sequence>MSMLEEDVALMRQFINLNNLVEGLKDLNLKVVSFEEEDDDLIRPLQAMDKEVDCLKQQHFFRHNSMLSRTSRPSPRVRHKRSTQNRQDISSASSSRSSSGVSCSEIRCNDSGSSLGSDICGGFSAKSSGVQHESQNSHDSGIQLSQSDDKDVFFV</sequence>
<evidence type="ECO:0000313" key="4">
    <source>
        <dbReference type="WBParaSite" id="SBAD_0000493801-mRNA-1"/>
    </source>
</evidence>
<reference evidence="2 3" key="2">
    <citation type="submission" date="2018-11" db="EMBL/GenBank/DDBJ databases">
        <authorList>
            <consortium name="Pathogen Informatics"/>
        </authorList>
    </citation>
    <scope>NUCLEOTIDE SEQUENCE [LARGE SCALE GENOMIC DNA]</scope>
</reference>
<reference evidence="4" key="1">
    <citation type="submission" date="2016-06" db="UniProtKB">
        <authorList>
            <consortium name="WormBaseParasite"/>
        </authorList>
    </citation>
    <scope>IDENTIFICATION</scope>
</reference>
<dbReference type="Proteomes" id="UP000270296">
    <property type="component" value="Unassembled WGS sequence"/>
</dbReference>
<protein>
    <submittedName>
        <fullName evidence="4">CCDC107</fullName>
    </submittedName>
</protein>
<dbReference type="WBParaSite" id="SBAD_0000493801-mRNA-1">
    <property type="protein sequence ID" value="SBAD_0000493801-mRNA-1"/>
    <property type="gene ID" value="SBAD_0000493801"/>
</dbReference>